<evidence type="ECO:0000256" key="1">
    <source>
        <dbReference type="ARBA" id="ARBA00006845"/>
    </source>
</evidence>
<dbReference type="SUPFAM" id="SSF52038">
    <property type="entry name" value="Barstar-related"/>
    <property type="match status" value="1"/>
</dbReference>
<comment type="caution">
    <text evidence="3">The sequence shown here is derived from an EMBL/GenBank/DDBJ whole genome shotgun (WGS) entry which is preliminary data.</text>
</comment>
<sequence>MPVVHIRFEQIQSLQDIYQQLGEQVELPVDFGRNLDALYDFLAASLAGPVQIDWPDQLASRDQLGQKNLQALSDIFADLTAERDDFQIFLNGYPPISHTE</sequence>
<protein>
    <submittedName>
        <fullName evidence="3">Barnase inhibitor</fullName>
    </submittedName>
</protein>
<dbReference type="InterPro" id="IPR035905">
    <property type="entry name" value="Barstar-like_sf"/>
</dbReference>
<dbReference type="Pfam" id="PF01337">
    <property type="entry name" value="Barstar"/>
    <property type="match status" value="1"/>
</dbReference>
<evidence type="ECO:0000313" key="4">
    <source>
        <dbReference type="Proteomes" id="UP001195660"/>
    </source>
</evidence>
<proteinExistence type="inferred from homology"/>
<evidence type="ECO:0000259" key="2">
    <source>
        <dbReference type="Pfam" id="PF01337"/>
    </source>
</evidence>
<feature type="domain" description="Barstar (barnase inhibitor)" evidence="2">
    <location>
        <begin position="1"/>
        <end position="90"/>
    </location>
</feature>
<dbReference type="EMBL" id="WOFE01000001">
    <property type="protein sequence ID" value="MBM5570343.1"/>
    <property type="molecule type" value="Genomic_DNA"/>
</dbReference>
<accession>A0ABS2C862</accession>
<comment type="similarity">
    <text evidence="1">Belongs to the barstar family.</text>
</comment>
<gene>
    <name evidence="3" type="ORF">GM173_01995</name>
</gene>
<dbReference type="InterPro" id="IPR000468">
    <property type="entry name" value="Barstar"/>
</dbReference>
<organism evidence="3 4">
    <name type="scientific">Deefgea chitinilytica</name>
    <dbReference type="NCBI Taxonomy" id="570276"/>
    <lineage>
        <taxon>Bacteria</taxon>
        <taxon>Pseudomonadati</taxon>
        <taxon>Pseudomonadota</taxon>
        <taxon>Betaproteobacteria</taxon>
        <taxon>Neisseriales</taxon>
        <taxon>Chitinibacteraceae</taxon>
        <taxon>Deefgea</taxon>
    </lineage>
</organism>
<keyword evidence="4" id="KW-1185">Reference proteome</keyword>
<dbReference type="RefSeq" id="WP_203569647.1">
    <property type="nucleotide sequence ID" value="NZ_WOFE01000001.1"/>
</dbReference>
<reference evidence="3 4" key="1">
    <citation type="submission" date="2019-11" db="EMBL/GenBank/DDBJ databases">
        <title>Novel Deefgea species.</title>
        <authorList>
            <person name="Han J.-H."/>
        </authorList>
    </citation>
    <scope>NUCLEOTIDE SEQUENCE [LARGE SCALE GENOMIC DNA]</scope>
    <source>
        <strain evidence="3 4">LMG 24817</strain>
    </source>
</reference>
<name>A0ABS2C862_9NEIS</name>
<dbReference type="Proteomes" id="UP001195660">
    <property type="component" value="Unassembled WGS sequence"/>
</dbReference>
<evidence type="ECO:0000313" key="3">
    <source>
        <dbReference type="EMBL" id="MBM5570343.1"/>
    </source>
</evidence>
<dbReference type="Gene3D" id="3.30.370.10">
    <property type="entry name" value="Barstar-like"/>
    <property type="match status" value="1"/>
</dbReference>